<dbReference type="SUPFAM" id="SSF52172">
    <property type="entry name" value="CheY-like"/>
    <property type="match status" value="1"/>
</dbReference>
<proteinExistence type="predicted"/>
<keyword evidence="1 6" id="KW-0597">Phosphoprotein</keyword>
<sequence>MRILFIEDDRALSELITQGLTMLGHETSLLDHLDNLLGQIEENHPELLLLDLEIGDRNAGHLLPFIHDRYPQLPVIVASSHVEGEIIAHCYESGACHYVKKPYDLRELDYLIKSLSSKSSTPRQTSAIRFGRYSLNLSSHELTLDDSQQIKLDKKTYQLLCLLAEEPGRIIPRETILERIWEGKLSVDSLNNHISRLRKLLDPDSGVSIENVKGVGFKLSIGQ</sequence>
<keyword evidence="2" id="KW-0902">Two-component regulatory system</keyword>
<dbReference type="Gene3D" id="1.10.10.10">
    <property type="entry name" value="Winged helix-like DNA-binding domain superfamily/Winged helix DNA-binding domain"/>
    <property type="match status" value="1"/>
</dbReference>
<dbReference type="InterPro" id="IPR011006">
    <property type="entry name" value="CheY-like_superfamily"/>
</dbReference>
<dbReference type="PROSITE" id="PS50110">
    <property type="entry name" value="RESPONSE_REGULATORY"/>
    <property type="match status" value="1"/>
</dbReference>
<dbReference type="GO" id="GO:0005829">
    <property type="term" value="C:cytosol"/>
    <property type="evidence" value="ECO:0007669"/>
    <property type="project" value="TreeGrafter"/>
</dbReference>
<feature type="DNA-binding region" description="OmpR/PhoB-type" evidence="7">
    <location>
        <begin position="125"/>
        <end position="221"/>
    </location>
</feature>
<dbReference type="Proteomes" id="UP000886740">
    <property type="component" value="Unassembled WGS sequence"/>
</dbReference>
<evidence type="ECO:0000256" key="3">
    <source>
        <dbReference type="ARBA" id="ARBA00023015"/>
    </source>
</evidence>
<comment type="caution">
    <text evidence="10">The sequence shown here is derived from an EMBL/GenBank/DDBJ whole genome shotgun (WGS) entry which is preliminary data.</text>
</comment>
<evidence type="ECO:0000313" key="11">
    <source>
        <dbReference type="Proteomes" id="UP000886740"/>
    </source>
</evidence>
<name>A0A9D1X6Y8_9BACT</name>
<dbReference type="PANTHER" id="PTHR48111:SF1">
    <property type="entry name" value="TWO-COMPONENT RESPONSE REGULATOR ORR33"/>
    <property type="match status" value="1"/>
</dbReference>
<feature type="domain" description="OmpR/PhoB-type" evidence="9">
    <location>
        <begin position="125"/>
        <end position="221"/>
    </location>
</feature>
<keyword evidence="4 7" id="KW-0238">DNA-binding</keyword>
<dbReference type="CDD" id="cd00156">
    <property type="entry name" value="REC"/>
    <property type="match status" value="1"/>
</dbReference>
<dbReference type="Gene3D" id="3.40.50.2300">
    <property type="match status" value="1"/>
</dbReference>
<dbReference type="AlphaFoldDB" id="A0A9D1X6Y8"/>
<organism evidence="10 11">
    <name type="scientific">Candidatus Parabacteroides intestinipullorum</name>
    <dbReference type="NCBI Taxonomy" id="2838723"/>
    <lineage>
        <taxon>Bacteria</taxon>
        <taxon>Pseudomonadati</taxon>
        <taxon>Bacteroidota</taxon>
        <taxon>Bacteroidia</taxon>
        <taxon>Bacteroidales</taxon>
        <taxon>Tannerellaceae</taxon>
        <taxon>Parabacteroides</taxon>
    </lineage>
</organism>
<feature type="domain" description="Response regulatory" evidence="8">
    <location>
        <begin position="2"/>
        <end position="116"/>
    </location>
</feature>
<evidence type="ECO:0000256" key="7">
    <source>
        <dbReference type="PROSITE-ProRule" id="PRU01091"/>
    </source>
</evidence>
<dbReference type="InterPro" id="IPR016032">
    <property type="entry name" value="Sig_transdc_resp-reg_C-effctor"/>
</dbReference>
<dbReference type="InterPro" id="IPR039420">
    <property type="entry name" value="WalR-like"/>
</dbReference>
<dbReference type="GO" id="GO:0000976">
    <property type="term" value="F:transcription cis-regulatory region binding"/>
    <property type="evidence" value="ECO:0007669"/>
    <property type="project" value="TreeGrafter"/>
</dbReference>
<dbReference type="Pfam" id="PF00072">
    <property type="entry name" value="Response_reg"/>
    <property type="match status" value="1"/>
</dbReference>
<evidence type="ECO:0000313" key="10">
    <source>
        <dbReference type="EMBL" id="HIX73740.1"/>
    </source>
</evidence>
<keyword evidence="5" id="KW-0804">Transcription</keyword>
<keyword evidence="3" id="KW-0805">Transcription regulation</keyword>
<feature type="modified residue" description="4-aspartylphosphate" evidence="6">
    <location>
        <position position="51"/>
    </location>
</feature>
<dbReference type="PROSITE" id="PS51755">
    <property type="entry name" value="OMPR_PHOB"/>
    <property type="match status" value="1"/>
</dbReference>
<evidence type="ECO:0000259" key="9">
    <source>
        <dbReference type="PROSITE" id="PS51755"/>
    </source>
</evidence>
<dbReference type="GO" id="GO:0006355">
    <property type="term" value="P:regulation of DNA-templated transcription"/>
    <property type="evidence" value="ECO:0007669"/>
    <property type="project" value="InterPro"/>
</dbReference>
<dbReference type="PANTHER" id="PTHR48111">
    <property type="entry name" value="REGULATOR OF RPOS"/>
    <property type="match status" value="1"/>
</dbReference>
<dbReference type="SUPFAM" id="SSF46894">
    <property type="entry name" value="C-terminal effector domain of the bipartite response regulators"/>
    <property type="match status" value="1"/>
</dbReference>
<evidence type="ECO:0000256" key="1">
    <source>
        <dbReference type="ARBA" id="ARBA00022553"/>
    </source>
</evidence>
<dbReference type="EMBL" id="DXEL01000016">
    <property type="protein sequence ID" value="HIX73740.1"/>
    <property type="molecule type" value="Genomic_DNA"/>
</dbReference>
<dbReference type="SMART" id="SM00862">
    <property type="entry name" value="Trans_reg_C"/>
    <property type="match status" value="1"/>
</dbReference>
<dbReference type="CDD" id="cd00383">
    <property type="entry name" value="trans_reg_C"/>
    <property type="match status" value="1"/>
</dbReference>
<evidence type="ECO:0000256" key="4">
    <source>
        <dbReference type="ARBA" id="ARBA00023125"/>
    </source>
</evidence>
<dbReference type="InterPro" id="IPR001789">
    <property type="entry name" value="Sig_transdc_resp-reg_receiver"/>
</dbReference>
<evidence type="ECO:0000259" key="8">
    <source>
        <dbReference type="PROSITE" id="PS50110"/>
    </source>
</evidence>
<accession>A0A9D1X6Y8</accession>
<dbReference type="SMART" id="SM00448">
    <property type="entry name" value="REC"/>
    <property type="match status" value="1"/>
</dbReference>
<evidence type="ECO:0000256" key="5">
    <source>
        <dbReference type="ARBA" id="ARBA00023163"/>
    </source>
</evidence>
<protein>
    <submittedName>
        <fullName evidence="10">Response regulator transcription factor</fullName>
    </submittedName>
</protein>
<dbReference type="Pfam" id="PF00486">
    <property type="entry name" value="Trans_reg_C"/>
    <property type="match status" value="1"/>
</dbReference>
<dbReference type="InterPro" id="IPR001867">
    <property type="entry name" value="OmpR/PhoB-type_DNA-bd"/>
</dbReference>
<reference evidence="10" key="2">
    <citation type="submission" date="2021-04" db="EMBL/GenBank/DDBJ databases">
        <authorList>
            <person name="Gilroy R."/>
        </authorList>
    </citation>
    <scope>NUCLEOTIDE SEQUENCE</scope>
    <source>
        <strain evidence="10">ChiGjej6B6-14162</strain>
    </source>
</reference>
<dbReference type="GO" id="GO:0032993">
    <property type="term" value="C:protein-DNA complex"/>
    <property type="evidence" value="ECO:0007669"/>
    <property type="project" value="TreeGrafter"/>
</dbReference>
<reference evidence="10" key="1">
    <citation type="journal article" date="2021" name="PeerJ">
        <title>Extensive microbial diversity within the chicken gut microbiome revealed by metagenomics and culture.</title>
        <authorList>
            <person name="Gilroy R."/>
            <person name="Ravi A."/>
            <person name="Getino M."/>
            <person name="Pursley I."/>
            <person name="Horton D.L."/>
            <person name="Alikhan N.F."/>
            <person name="Baker D."/>
            <person name="Gharbi K."/>
            <person name="Hall N."/>
            <person name="Watson M."/>
            <person name="Adriaenssens E.M."/>
            <person name="Foster-Nyarko E."/>
            <person name="Jarju S."/>
            <person name="Secka A."/>
            <person name="Antonio M."/>
            <person name="Oren A."/>
            <person name="Chaudhuri R.R."/>
            <person name="La Ragione R."/>
            <person name="Hildebrand F."/>
            <person name="Pallen M.J."/>
        </authorList>
    </citation>
    <scope>NUCLEOTIDE SEQUENCE</scope>
    <source>
        <strain evidence="10">ChiGjej6B6-14162</strain>
    </source>
</reference>
<dbReference type="InterPro" id="IPR036388">
    <property type="entry name" value="WH-like_DNA-bd_sf"/>
</dbReference>
<evidence type="ECO:0000256" key="2">
    <source>
        <dbReference type="ARBA" id="ARBA00023012"/>
    </source>
</evidence>
<dbReference type="GO" id="GO:0000156">
    <property type="term" value="F:phosphorelay response regulator activity"/>
    <property type="evidence" value="ECO:0007669"/>
    <property type="project" value="TreeGrafter"/>
</dbReference>
<gene>
    <name evidence="10" type="ORF">H9977_01620</name>
</gene>
<evidence type="ECO:0000256" key="6">
    <source>
        <dbReference type="PROSITE-ProRule" id="PRU00169"/>
    </source>
</evidence>